<dbReference type="PANTHER" id="PTHR31876:SF26">
    <property type="entry name" value="PROTEIN LIKE COV 2"/>
    <property type="match status" value="1"/>
</dbReference>
<keyword evidence="3" id="KW-1185">Reference proteome</keyword>
<dbReference type="Proteomes" id="UP000066284">
    <property type="component" value="Chromosome 1"/>
</dbReference>
<evidence type="ECO:0008006" key="4">
    <source>
        <dbReference type="Google" id="ProtNLM"/>
    </source>
</evidence>
<feature type="transmembrane region" description="Helical" evidence="1">
    <location>
        <begin position="48"/>
        <end position="69"/>
    </location>
</feature>
<evidence type="ECO:0000313" key="2">
    <source>
        <dbReference type="EMBL" id="CUQ65839.1"/>
    </source>
</evidence>
<accession>A0A0S4KQ02</accession>
<organism evidence="2 3">
    <name type="scientific">Candidatus Nitrospira inopinata</name>
    <dbReference type="NCBI Taxonomy" id="1715989"/>
    <lineage>
        <taxon>Bacteria</taxon>
        <taxon>Pseudomonadati</taxon>
        <taxon>Nitrospirota</taxon>
        <taxon>Nitrospiria</taxon>
        <taxon>Nitrospirales</taxon>
        <taxon>Nitrospiraceae</taxon>
        <taxon>Nitrospira</taxon>
    </lineage>
</organism>
<gene>
    <name evidence="2" type="ORF">NITINOP_0864</name>
</gene>
<evidence type="ECO:0000256" key="1">
    <source>
        <dbReference type="SAM" id="Phobius"/>
    </source>
</evidence>
<dbReference type="EMBL" id="LN885086">
    <property type="protein sequence ID" value="CUQ65839.1"/>
    <property type="molecule type" value="Genomic_DNA"/>
</dbReference>
<proteinExistence type="predicted"/>
<protein>
    <recommendedName>
        <fullName evidence="4">DUF502 domain-containing protein</fullName>
    </recommendedName>
</protein>
<keyword evidence="1" id="KW-1133">Transmembrane helix</keyword>
<dbReference type="RefSeq" id="WP_062483490.1">
    <property type="nucleotide sequence ID" value="NZ_LN885086.1"/>
</dbReference>
<reference evidence="3" key="1">
    <citation type="submission" date="2015-09" db="EMBL/GenBank/DDBJ databases">
        <authorList>
            <person name="Daims H."/>
        </authorList>
    </citation>
    <scope>NUCLEOTIDE SEQUENCE [LARGE SCALE GENOMIC DNA]</scope>
</reference>
<dbReference type="STRING" id="1715989.NITINOP_0864"/>
<dbReference type="AlphaFoldDB" id="A0A0S4KQ02"/>
<sequence>MINSLSKTFLAGLVLLVPTWATILILLTLFNALDGVVGSHMTDPIPGIGLLLLVMIVILAGILADHIIGKNLLERLEQRLEQIPLVQTIYLTLKGMTDVLNFRSRFGHSKVVAFPFPRNGLWALGFVMGTAPPPLQIEPPSSTLFMVFVPTAIHPFTGYLAFIPERDLVPINLPPEDAMKLEFSAGFYQPKSGWLSRSSTVAPDP</sequence>
<evidence type="ECO:0000313" key="3">
    <source>
        <dbReference type="Proteomes" id="UP000066284"/>
    </source>
</evidence>
<dbReference type="PANTHER" id="PTHR31876">
    <property type="entry name" value="COV-LIKE PROTEIN 1"/>
    <property type="match status" value="1"/>
</dbReference>
<dbReference type="KEGG" id="nio:NITINOP_0864"/>
<dbReference type="OrthoDB" id="9780267at2"/>
<dbReference type="Pfam" id="PF04367">
    <property type="entry name" value="DUF502"/>
    <property type="match status" value="1"/>
</dbReference>
<keyword evidence="1" id="KW-0812">Transmembrane</keyword>
<keyword evidence="1" id="KW-0472">Membrane</keyword>
<dbReference type="InterPro" id="IPR007462">
    <property type="entry name" value="COV1-like"/>
</dbReference>
<name>A0A0S4KQ02_9BACT</name>